<evidence type="ECO:0000256" key="1">
    <source>
        <dbReference type="SAM" id="Phobius"/>
    </source>
</evidence>
<dbReference type="Pfam" id="PF14030">
    <property type="entry name" value="DUF4245"/>
    <property type="match status" value="1"/>
</dbReference>
<dbReference type="InterPro" id="IPR025339">
    <property type="entry name" value="DUF4245"/>
</dbReference>
<gene>
    <name evidence="2" type="ORF">BW730_10925</name>
</gene>
<proteinExistence type="predicted"/>
<evidence type="ECO:0000313" key="3">
    <source>
        <dbReference type="Proteomes" id="UP000188145"/>
    </source>
</evidence>
<dbReference type="Proteomes" id="UP000188145">
    <property type="component" value="Chromosome"/>
</dbReference>
<dbReference type="STRING" id="1332264.BW730_10925"/>
<reference evidence="3" key="1">
    <citation type="submission" date="2017-02" db="EMBL/GenBank/DDBJ databases">
        <title>Tessaracoccus aquaemaris sp. nov., isolated from the intestine of a Korean rockfish, Sebastes schlegelii, in a marine aquaculture pond.</title>
        <authorList>
            <person name="Tak E.J."/>
            <person name="Bae J.-W."/>
        </authorList>
    </citation>
    <scope>NUCLEOTIDE SEQUENCE [LARGE SCALE GENOMIC DNA]</scope>
    <source>
        <strain evidence="3">NSG39</strain>
    </source>
</reference>
<name>A0A1Q2CP81_9ACTN</name>
<evidence type="ECO:0008006" key="4">
    <source>
        <dbReference type="Google" id="ProtNLM"/>
    </source>
</evidence>
<feature type="transmembrane region" description="Helical" evidence="1">
    <location>
        <begin position="12"/>
        <end position="33"/>
    </location>
</feature>
<keyword evidence="1" id="KW-1133">Transmembrane helix</keyword>
<accession>A0A1Q2CP81</accession>
<keyword evidence="3" id="KW-1185">Reference proteome</keyword>
<evidence type="ECO:0000313" key="2">
    <source>
        <dbReference type="EMBL" id="AQP47931.1"/>
    </source>
</evidence>
<dbReference type="EMBL" id="CP019606">
    <property type="protein sequence ID" value="AQP47931.1"/>
    <property type="molecule type" value="Genomic_DNA"/>
</dbReference>
<protein>
    <recommendedName>
        <fullName evidence="4">DUF4245 domain-containing protein</fullName>
    </recommendedName>
</protein>
<keyword evidence="1" id="KW-0472">Membrane</keyword>
<dbReference type="KEGG" id="tes:BW730_10925"/>
<keyword evidence="1" id="KW-0812">Transmembrane</keyword>
<sequence length="190" mass="20886">MAVMARNQNSRARDMIISMAVILVPVLLIVFFFTQPADQDPEKADVAGMLTRAKTESPYPLLQAEGLGDDWAAVRVAWAKDGAPWITSEPADGDSWQVGYLSPDDIYYGVQQRNRDVARFVDTVTRDGKAVGGEVEVAGRTWERYESEDGRTRSLVSRTDDVTSVVTADTDFVELEAFAGTLVEVAPNPK</sequence>
<dbReference type="AlphaFoldDB" id="A0A1Q2CP81"/>
<organism evidence="2 3">
    <name type="scientific">Tessaracoccus aquimaris</name>
    <dbReference type="NCBI Taxonomy" id="1332264"/>
    <lineage>
        <taxon>Bacteria</taxon>
        <taxon>Bacillati</taxon>
        <taxon>Actinomycetota</taxon>
        <taxon>Actinomycetes</taxon>
        <taxon>Propionibacteriales</taxon>
        <taxon>Propionibacteriaceae</taxon>
        <taxon>Tessaracoccus</taxon>
    </lineage>
</organism>